<sequence>MLRQKNQSVKKPNDPSFHSIPVKLTTTLRNDQFLRCDTGLREDRILICASDEQADILQDAEELLVDGTFQIVPEISYPLYIIHGVFRDHGIPLVFVLLRQKTAETSKRLIDETAIVAPRWFPRPIMLDFEQSSIRSFKAAFSTILLFGCYFHLRQSIRRKLQVGRLRSNRTQRNPLSPISLWDVHTRTSQSTMRTNNSAEAYHRRIDAVFDCTHPTLWIFFEKLIRVEKNIRADIPQVCAGQQSKKRKLNERLERRSLNLLSNHHQDTSVKINAIMSSIFLSNRIEKKSFSVVNSVLIDQCAYLSHAQRLLFSLEG</sequence>
<name>A0A815WDV7_ADIRI</name>
<proteinExistence type="predicted"/>
<organism evidence="1 2">
    <name type="scientific">Adineta ricciae</name>
    <name type="common">Rotifer</name>
    <dbReference type="NCBI Taxonomy" id="249248"/>
    <lineage>
        <taxon>Eukaryota</taxon>
        <taxon>Metazoa</taxon>
        <taxon>Spiralia</taxon>
        <taxon>Gnathifera</taxon>
        <taxon>Rotifera</taxon>
        <taxon>Eurotatoria</taxon>
        <taxon>Bdelloidea</taxon>
        <taxon>Adinetida</taxon>
        <taxon>Adinetidae</taxon>
        <taxon>Adineta</taxon>
    </lineage>
</organism>
<evidence type="ECO:0000313" key="2">
    <source>
        <dbReference type="Proteomes" id="UP000663852"/>
    </source>
</evidence>
<evidence type="ECO:0000313" key="1">
    <source>
        <dbReference type="EMBL" id="CAF1540722.1"/>
    </source>
</evidence>
<evidence type="ECO:0008006" key="3">
    <source>
        <dbReference type="Google" id="ProtNLM"/>
    </source>
</evidence>
<accession>A0A815WDV7</accession>
<dbReference type="OrthoDB" id="90756at2759"/>
<dbReference type="AlphaFoldDB" id="A0A815WDV7"/>
<gene>
    <name evidence="1" type="ORF">EDS130_LOCUS45299</name>
</gene>
<protein>
    <recommendedName>
        <fullName evidence="3">MULE transposase domain-containing protein</fullName>
    </recommendedName>
</protein>
<dbReference type="EMBL" id="CAJNOJ010001057">
    <property type="protein sequence ID" value="CAF1540722.1"/>
    <property type="molecule type" value="Genomic_DNA"/>
</dbReference>
<comment type="caution">
    <text evidence="1">The sequence shown here is derived from an EMBL/GenBank/DDBJ whole genome shotgun (WGS) entry which is preliminary data.</text>
</comment>
<reference evidence="1" key="1">
    <citation type="submission" date="2021-02" db="EMBL/GenBank/DDBJ databases">
        <authorList>
            <person name="Nowell W R."/>
        </authorList>
    </citation>
    <scope>NUCLEOTIDE SEQUENCE</scope>
</reference>
<dbReference type="Proteomes" id="UP000663852">
    <property type="component" value="Unassembled WGS sequence"/>
</dbReference>